<evidence type="ECO:0000256" key="1">
    <source>
        <dbReference type="SAM" id="SignalP"/>
    </source>
</evidence>
<dbReference type="PROSITE" id="PS50041">
    <property type="entry name" value="C_TYPE_LECTIN_2"/>
    <property type="match status" value="2"/>
</dbReference>
<proteinExistence type="predicted"/>
<dbReference type="InterPro" id="IPR016186">
    <property type="entry name" value="C-type_lectin-like/link_sf"/>
</dbReference>
<organism evidence="3 4">
    <name type="scientific">Mesorhabditis belari</name>
    <dbReference type="NCBI Taxonomy" id="2138241"/>
    <lineage>
        <taxon>Eukaryota</taxon>
        <taxon>Metazoa</taxon>
        <taxon>Ecdysozoa</taxon>
        <taxon>Nematoda</taxon>
        <taxon>Chromadorea</taxon>
        <taxon>Rhabditida</taxon>
        <taxon>Rhabditina</taxon>
        <taxon>Rhabditomorpha</taxon>
        <taxon>Rhabditoidea</taxon>
        <taxon>Rhabditidae</taxon>
        <taxon>Mesorhabditinae</taxon>
        <taxon>Mesorhabditis</taxon>
    </lineage>
</organism>
<evidence type="ECO:0000313" key="4">
    <source>
        <dbReference type="WBParaSite" id="MBELARI_LOCUS5763"/>
    </source>
</evidence>
<dbReference type="Gene3D" id="3.10.100.10">
    <property type="entry name" value="Mannose-Binding Protein A, subunit A"/>
    <property type="match status" value="2"/>
</dbReference>
<dbReference type="AlphaFoldDB" id="A0AAF3FFE9"/>
<dbReference type="CDD" id="cd00037">
    <property type="entry name" value="CLECT"/>
    <property type="match status" value="2"/>
</dbReference>
<dbReference type="Proteomes" id="UP000887575">
    <property type="component" value="Unassembled WGS sequence"/>
</dbReference>
<evidence type="ECO:0000313" key="3">
    <source>
        <dbReference type="Proteomes" id="UP000887575"/>
    </source>
</evidence>
<sequence>MEYSFKFPLILGFTLIFFFSSTSICQNCPVPSKYSDIFNACVEARAEALPYEESERACIDNFGEIISIHNAFENTAVAELAKNYGQNGRIFIGLQKYGNAWSWSASGELDYVKWGGGEPKKGNCAVMDSADSSWHTVDCEQPFGRICVLEPKTCYDDWSYYPVTDFCYYHGFNKTFNDAEDFCQTFDGHLASIHSNDENQYIKDLTYSKECLTSVNGYNQGTTVLGGQLAANNKTAFWVDETEADYTGITCYHGGEPNTILMNSFPADCGRCPDGIWWISFADQQTEIYPDFVCKVMPFEGAKQRKTARNLK</sequence>
<accession>A0AAF3FFE9</accession>
<feature type="domain" description="C-type lectin" evidence="2">
    <location>
        <begin position="37"/>
        <end position="148"/>
    </location>
</feature>
<dbReference type="WBParaSite" id="MBELARI_LOCUS5763">
    <property type="protein sequence ID" value="MBELARI_LOCUS5763"/>
    <property type="gene ID" value="MBELARI_LOCUS5763"/>
</dbReference>
<dbReference type="InterPro" id="IPR016187">
    <property type="entry name" value="CTDL_fold"/>
</dbReference>
<dbReference type="PANTHER" id="PTHR22803">
    <property type="entry name" value="MANNOSE, PHOSPHOLIPASE, LECTIN RECEPTOR RELATED"/>
    <property type="match status" value="1"/>
</dbReference>
<name>A0AAF3FFE9_9BILA</name>
<feature type="domain" description="C-type lectin" evidence="2">
    <location>
        <begin position="163"/>
        <end position="277"/>
    </location>
</feature>
<feature type="signal peptide" evidence="1">
    <location>
        <begin position="1"/>
        <end position="25"/>
    </location>
</feature>
<keyword evidence="1" id="KW-0732">Signal</keyword>
<dbReference type="InterPro" id="IPR001304">
    <property type="entry name" value="C-type_lectin-like"/>
</dbReference>
<reference evidence="4" key="1">
    <citation type="submission" date="2024-02" db="UniProtKB">
        <authorList>
            <consortium name="WormBaseParasite"/>
        </authorList>
    </citation>
    <scope>IDENTIFICATION</scope>
</reference>
<dbReference type="InterPro" id="IPR050111">
    <property type="entry name" value="C-type_lectin/snaclec_domain"/>
</dbReference>
<dbReference type="SMART" id="SM00034">
    <property type="entry name" value="CLECT"/>
    <property type="match status" value="2"/>
</dbReference>
<keyword evidence="3" id="KW-1185">Reference proteome</keyword>
<evidence type="ECO:0000259" key="2">
    <source>
        <dbReference type="PROSITE" id="PS50041"/>
    </source>
</evidence>
<dbReference type="SUPFAM" id="SSF56436">
    <property type="entry name" value="C-type lectin-like"/>
    <property type="match status" value="2"/>
</dbReference>
<protein>
    <submittedName>
        <fullName evidence="4">C-type lectin domain-containing protein</fullName>
    </submittedName>
</protein>
<dbReference type="Pfam" id="PF00059">
    <property type="entry name" value="Lectin_C"/>
    <property type="match status" value="2"/>
</dbReference>
<feature type="chain" id="PRO_5042042039" evidence="1">
    <location>
        <begin position="26"/>
        <end position="312"/>
    </location>
</feature>